<dbReference type="RefSeq" id="WP_261811415.1">
    <property type="nucleotide sequence ID" value="NZ_CP078078.1"/>
</dbReference>
<protein>
    <recommendedName>
        <fullName evidence="4">GGDEF domain-containing protein</fullName>
    </recommendedName>
</protein>
<dbReference type="EMBL" id="CP078078">
    <property type="protein sequence ID" value="UPL18554.1"/>
    <property type="molecule type" value="Genomic_DNA"/>
</dbReference>
<evidence type="ECO:0000313" key="3">
    <source>
        <dbReference type="Proteomes" id="UP000830631"/>
    </source>
</evidence>
<dbReference type="Gene3D" id="3.30.70.270">
    <property type="match status" value="1"/>
</dbReference>
<organism evidence="2 3">
    <name type="scientific">Microbacterium aurugineum</name>
    <dbReference type="NCBI Taxonomy" id="2851642"/>
    <lineage>
        <taxon>Bacteria</taxon>
        <taxon>Bacillati</taxon>
        <taxon>Actinomycetota</taxon>
        <taxon>Actinomycetes</taxon>
        <taxon>Micrococcales</taxon>
        <taxon>Microbacteriaceae</taxon>
        <taxon>Microbacterium</taxon>
    </lineage>
</organism>
<keyword evidence="3" id="KW-1185">Reference proteome</keyword>
<proteinExistence type="predicted"/>
<feature type="transmembrane region" description="Helical" evidence="1">
    <location>
        <begin position="188"/>
        <end position="212"/>
    </location>
</feature>
<name>A0ABY4J0T1_9MICO</name>
<feature type="transmembrane region" description="Helical" evidence="1">
    <location>
        <begin position="65"/>
        <end position="85"/>
    </location>
</feature>
<dbReference type="InterPro" id="IPR043128">
    <property type="entry name" value="Rev_trsase/Diguanyl_cyclase"/>
</dbReference>
<accession>A0ABY4J0T1</accession>
<sequence length="384" mass="40960">MTPLVPVNVDITTSMVAVVTVLTALVIGLGTLARPSRATVTWGAAFGLGMLGAYLWLAGQQMTETRALLAAASALLLCFEPLVWIGLRMHFGRRDRWWPVIAFLVIAPTLLVTTADNPWYLPSFHLVFLGSAVFGGLVAYELLRDRPAARDIVLPLVLASCGLVVVAVVSAVSALLSGGAAVGAQLSALRGMNAVGTVVVSTCAAFTLVLMVRVESKKSDVGDFVERARRRLRKAEAQNDLPWSVLDIRLDDPADLREASTGSAFAAIVDRFHQDIQEALPASADADRVEDGRAIVVIRGGDESVRHHLREILTRISVIDRETTMTGIRSSASIGWATASVVGFDFDLLVATAEQAASRARAAGGDQWKRADAADLARVVTPVD</sequence>
<feature type="transmembrane region" description="Helical" evidence="1">
    <location>
        <begin position="119"/>
        <end position="140"/>
    </location>
</feature>
<evidence type="ECO:0000313" key="2">
    <source>
        <dbReference type="EMBL" id="UPL18554.1"/>
    </source>
</evidence>
<gene>
    <name evidence="2" type="ORF">KV397_12690</name>
</gene>
<evidence type="ECO:0008006" key="4">
    <source>
        <dbReference type="Google" id="ProtNLM"/>
    </source>
</evidence>
<feature type="transmembrane region" description="Helical" evidence="1">
    <location>
        <begin position="152"/>
        <end position="176"/>
    </location>
</feature>
<keyword evidence="1" id="KW-0472">Membrane</keyword>
<feature type="transmembrane region" description="Helical" evidence="1">
    <location>
        <begin position="97"/>
        <end position="113"/>
    </location>
</feature>
<feature type="transmembrane region" description="Helical" evidence="1">
    <location>
        <begin position="40"/>
        <end position="59"/>
    </location>
</feature>
<reference evidence="2 3" key="1">
    <citation type="submission" date="2021-06" db="EMBL/GenBank/DDBJ databases">
        <title>Genome-based taxonomic framework of Microbacterium strains isolated from marine environment, the description of four new species and reclassification of four preexisting species.</title>
        <authorList>
            <person name="Lee S.D."/>
            <person name="Kim S.-M."/>
            <person name="Byeon Y.-S."/>
            <person name="Yang H.L."/>
            <person name="Kim I.S."/>
        </authorList>
    </citation>
    <scope>NUCLEOTIDE SEQUENCE [LARGE SCALE GENOMIC DNA]</scope>
    <source>
        <strain evidence="2 3">KSW4-10</strain>
    </source>
</reference>
<dbReference type="Proteomes" id="UP000830631">
    <property type="component" value="Chromosome"/>
</dbReference>
<evidence type="ECO:0000256" key="1">
    <source>
        <dbReference type="SAM" id="Phobius"/>
    </source>
</evidence>
<feature type="transmembrane region" description="Helical" evidence="1">
    <location>
        <begin position="12"/>
        <end position="33"/>
    </location>
</feature>
<keyword evidence="1" id="KW-0812">Transmembrane</keyword>
<keyword evidence="1" id="KW-1133">Transmembrane helix</keyword>